<evidence type="ECO:0000313" key="2">
    <source>
        <dbReference type="Proteomes" id="UP000554482"/>
    </source>
</evidence>
<reference evidence="1 2" key="1">
    <citation type="submission" date="2020-06" db="EMBL/GenBank/DDBJ databases">
        <title>Transcriptomic and genomic resources for Thalictrum thalictroides and T. hernandezii: Facilitating candidate gene discovery in an emerging model plant lineage.</title>
        <authorList>
            <person name="Arias T."/>
            <person name="Riano-Pachon D.M."/>
            <person name="Di Stilio V.S."/>
        </authorList>
    </citation>
    <scope>NUCLEOTIDE SEQUENCE [LARGE SCALE GENOMIC DNA]</scope>
    <source>
        <strain evidence="2">cv. WT478/WT964</strain>
        <tissue evidence="1">Leaves</tissue>
    </source>
</reference>
<organism evidence="1 2">
    <name type="scientific">Thalictrum thalictroides</name>
    <name type="common">Rue-anemone</name>
    <name type="synonym">Anemone thalictroides</name>
    <dbReference type="NCBI Taxonomy" id="46969"/>
    <lineage>
        <taxon>Eukaryota</taxon>
        <taxon>Viridiplantae</taxon>
        <taxon>Streptophyta</taxon>
        <taxon>Embryophyta</taxon>
        <taxon>Tracheophyta</taxon>
        <taxon>Spermatophyta</taxon>
        <taxon>Magnoliopsida</taxon>
        <taxon>Ranunculales</taxon>
        <taxon>Ranunculaceae</taxon>
        <taxon>Thalictroideae</taxon>
        <taxon>Thalictrum</taxon>
    </lineage>
</organism>
<proteinExistence type="predicted"/>
<protein>
    <submittedName>
        <fullName evidence="1">Uncharacterized protein</fullName>
    </submittedName>
</protein>
<dbReference type="EMBL" id="JABWDY010000827">
    <property type="protein sequence ID" value="KAF5207893.1"/>
    <property type="molecule type" value="Genomic_DNA"/>
</dbReference>
<dbReference type="Proteomes" id="UP000554482">
    <property type="component" value="Unassembled WGS sequence"/>
</dbReference>
<keyword evidence="2" id="KW-1185">Reference proteome</keyword>
<accession>A0A7J6XEF2</accession>
<gene>
    <name evidence="1" type="ORF">FRX31_002520</name>
</gene>
<comment type="caution">
    <text evidence="1">The sequence shown here is derived from an EMBL/GenBank/DDBJ whole genome shotgun (WGS) entry which is preliminary data.</text>
</comment>
<name>A0A7J6XEF2_THATH</name>
<dbReference type="AlphaFoldDB" id="A0A7J6XEF2"/>
<evidence type="ECO:0000313" key="1">
    <source>
        <dbReference type="EMBL" id="KAF5207893.1"/>
    </source>
</evidence>
<sequence>MTGVVCDIRSQVATFFPPVPLKVGKVINWVQFDSWFKYGYGEAVEDECAGWSQYGKACIRHCPECKQASLNVPGAGNV</sequence>